<dbReference type="InterPro" id="IPR036068">
    <property type="entry name" value="Nicotinate_pribotase-like_C"/>
</dbReference>
<comment type="caution">
    <text evidence="2">The sequence shown here is derived from an EMBL/GenBank/DDBJ whole genome shotgun (WGS) entry which is preliminary data.</text>
</comment>
<feature type="non-terminal residue" evidence="2">
    <location>
        <position position="1"/>
    </location>
</feature>
<name>W1XHP1_9ZZZZ</name>
<proteinExistence type="predicted"/>
<keyword evidence="2" id="KW-0808">Transferase</keyword>
<protein>
    <submittedName>
        <fullName evidence="2">Nicotinate phosphoribosyltransferase</fullName>
    </submittedName>
</protein>
<feature type="domain" description="Nicotinate phosphoribosyltransferase C-terminal" evidence="1">
    <location>
        <begin position="2"/>
        <end position="44"/>
    </location>
</feature>
<sequence length="57" mass="6794">ESPSVMSIKEFAQVETDKLWQEVLRFENPHTYYVDLSQNLWSLKQSLLHKFTDSYDA</sequence>
<gene>
    <name evidence="2" type="ORF">Q604_UNBC15693G0001</name>
</gene>
<accession>W1XHP1</accession>
<dbReference type="EMBL" id="AZMM01015693">
    <property type="protein sequence ID" value="ETJ29782.1"/>
    <property type="molecule type" value="Genomic_DNA"/>
</dbReference>
<evidence type="ECO:0000313" key="2">
    <source>
        <dbReference type="EMBL" id="ETJ29782.1"/>
    </source>
</evidence>
<dbReference type="Pfam" id="PF17956">
    <property type="entry name" value="NAPRTase_C"/>
    <property type="match status" value="1"/>
</dbReference>
<dbReference type="SUPFAM" id="SSF51690">
    <property type="entry name" value="Nicotinate/Quinolinate PRTase C-terminal domain-like"/>
    <property type="match status" value="1"/>
</dbReference>
<dbReference type="GO" id="GO:0009435">
    <property type="term" value="P:NAD+ biosynthetic process"/>
    <property type="evidence" value="ECO:0007669"/>
    <property type="project" value="InterPro"/>
</dbReference>
<reference evidence="2" key="1">
    <citation type="submission" date="2013-12" db="EMBL/GenBank/DDBJ databases">
        <title>A Varibaculum cambriense genome reconstructed from a premature infant gut community with otherwise low bacterial novelty that shifts toward anaerobic metabolism during the third week of life.</title>
        <authorList>
            <person name="Brown C.T."/>
            <person name="Sharon I."/>
            <person name="Thomas B.C."/>
            <person name="Castelle C.J."/>
            <person name="Morowitz M.J."/>
            <person name="Banfield J.F."/>
        </authorList>
    </citation>
    <scope>NUCLEOTIDE SEQUENCE</scope>
</reference>
<keyword evidence="2" id="KW-0328">Glycosyltransferase</keyword>
<dbReference type="Gene3D" id="3.20.140.10">
    <property type="entry name" value="nicotinate phosphoribosyltransferase"/>
    <property type="match status" value="1"/>
</dbReference>
<evidence type="ECO:0000259" key="1">
    <source>
        <dbReference type="Pfam" id="PF17956"/>
    </source>
</evidence>
<organism evidence="2">
    <name type="scientific">human gut metagenome</name>
    <dbReference type="NCBI Taxonomy" id="408170"/>
    <lineage>
        <taxon>unclassified sequences</taxon>
        <taxon>metagenomes</taxon>
        <taxon>organismal metagenomes</taxon>
    </lineage>
</organism>
<dbReference type="InterPro" id="IPR041619">
    <property type="entry name" value="NAPRTase_C"/>
</dbReference>
<dbReference type="GO" id="GO:0016757">
    <property type="term" value="F:glycosyltransferase activity"/>
    <property type="evidence" value="ECO:0007669"/>
    <property type="project" value="UniProtKB-KW"/>
</dbReference>
<dbReference type="AlphaFoldDB" id="W1XHP1"/>